<gene>
    <name evidence="1" type="ORF">OUZ56_013883</name>
</gene>
<evidence type="ECO:0000313" key="2">
    <source>
        <dbReference type="Proteomes" id="UP001234178"/>
    </source>
</evidence>
<accession>A0ABQ9Z781</accession>
<reference evidence="1 2" key="1">
    <citation type="journal article" date="2023" name="Nucleic Acids Res.">
        <title>The hologenome of Daphnia magna reveals possible DNA methylation and microbiome-mediated evolution of the host genome.</title>
        <authorList>
            <person name="Chaturvedi A."/>
            <person name="Li X."/>
            <person name="Dhandapani V."/>
            <person name="Marshall H."/>
            <person name="Kissane S."/>
            <person name="Cuenca-Cambronero M."/>
            <person name="Asole G."/>
            <person name="Calvet F."/>
            <person name="Ruiz-Romero M."/>
            <person name="Marangio P."/>
            <person name="Guigo R."/>
            <person name="Rago D."/>
            <person name="Mirbahai L."/>
            <person name="Eastwood N."/>
            <person name="Colbourne J.K."/>
            <person name="Zhou J."/>
            <person name="Mallon E."/>
            <person name="Orsini L."/>
        </authorList>
    </citation>
    <scope>NUCLEOTIDE SEQUENCE [LARGE SCALE GENOMIC DNA]</scope>
    <source>
        <strain evidence="1">LRV0_1</strain>
    </source>
</reference>
<dbReference type="Proteomes" id="UP001234178">
    <property type="component" value="Unassembled WGS sequence"/>
</dbReference>
<proteinExistence type="predicted"/>
<sequence length="64" mass="6817">MMAFLRFIGAPGRGVALAHLAGRETTDGGQMLHPPHTMSVKGESLHVGRTRAHQFVAIETGHNG</sequence>
<organism evidence="1 2">
    <name type="scientific">Daphnia magna</name>
    <dbReference type="NCBI Taxonomy" id="35525"/>
    <lineage>
        <taxon>Eukaryota</taxon>
        <taxon>Metazoa</taxon>
        <taxon>Ecdysozoa</taxon>
        <taxon>Arthropoda</taxon>
        <taxon>Crustacea</taxon>
        <taxon>Branchiopoda</taxon>
        <taxon>Diplostraca</taxon>
        <taxon>Cladocera</taxon>
        <taxon>Anomopoda</taxon>
        <taxon>Daphniidae</taxon>
        <taxon>Daphnia</taxon>
    </lineage>
</organism>
<name>A0ABQ9Z781_9CRUS</name>
<comment type="caution">
    <text evidence="1">The sequence shown here is derived from an EMBL/GenBank/DDBJ whole genome shotgun (WGS) entry which is preliminary data.</text>
</comment>
<dbReference type="EMBL" id="JAOYFB010000002">
    <property type="protein sequence ID" value="KAK4008750.1"/>
    <property type="molecule type" value="Genomic_DNA"/>
</dbReference>
<keyword evidence="2" id="KW-1185">Reference proteome</keyword>
<protein>
    <submittedName>
        <fullName evidence="1">Uncharacterized protein</fullName>
    </submittedName>
</protein>
<evidence type="ECO:0000313" key="1">
    <source>
        <dbReference type="EMBL" id="KAK4008750.1"/>
    </source>
</evidence>